<evidence type="ECO:0000313" key="3">
    <source>
        <dbReference type="Proteomes" id="UP001499843"/>
    </source>
</evidence>
<proteinExistence type="predicted"/>
<sequence length="109" mass="11951">MTDPADGPRGPRRDPSHFPVALDLFAARAHTCLMRRTSPAGRRRPPGSPFNTPETPPPPVEQYVAGDRVSHDKYGLGRVLAVEQDDAVLIDFGAETYRIASPYAKLVKL</sequence>
<evidence type="ECO:0008006" key="4">
    <source>
        <dbReference type="Google" id="ProtNLM"/>
    </source>
</evidence>
<dbReference type="Proteomes" id="UP001499843">
    <property type="component" value="Unassembled WGS sequence"/>
</dbReference>
<protein>
    <recommendedName>
        <fullName evidence="4">ATP-binding protein</fullName>
    </recommendedName>
</protein>
<name>A0ABN3CDZ7_9ACTN</name>
<keyword evidence="3" id="KW-1185">Reference proteome</keyword>
<comment type="caution">
    <text evidence="2">The sequence shown here is derived from an EMBL/GenBank/DDBJ whole genome shotgun (WGS) entry which is preliminary data.</text>
</comment>
<gene>
    <name evidence="2" type="ORF">GCM10009850_030680</name>
</gene>
<dbReference type="EMBL" id="BAAAQX010000006">
    <property type="protein sequence ID" value="GAA2207610.1"/>
    <property type="molecule type" value="Genomic_DNA"/>
</dbReference>
<reference evidence="2 3" key="1">
    <citation type="journal article" date="2019" name="Int. J. Syst. Evol. Microbiol.">
        <title>The Global Catalogue of Microorganisms (GCM) 10K type strain sequencing project: providing services to taxonomists for standard genome sequencing and annotation.</title>
        <authorList>
            <consortium name="The Broad Institute Genomics Platform"/>
            <consortium name="The Broad Institute Genome Sequencing Center for Infectious Disease"/>
            <person name="Wu L."/>
            <person name="Ma J."/>
        </authorList>
    </citation>
    <scope>NUCLEOTIDE SEQUENCE [LARGE SCALE GENOMIC DNA]</scope>
    <source>
        <strain evidence="2 3">JCM 16114</strain>
    </source>
</reference>
<organism evidence="2 3">
    <name type="scientific">Nonomuraea monospora</name>
    <dbReference type="NCBI Taxonomy" id="568818"/>
    <lineage>
        <taxon>Bacteria</taxon>
        <taxon>Bacillati</taxon>
        <taxon>Actinomycetota</taxon>
        <taxon>Actinomycetes</taxon>
        <taxon>Streptosporangiales</taxon>
        <taxon>Streptosporangiaceae</taxon>
        <taxon>Nonomuraea</taxon>
    </lineage>
</organism>
<accession>A0ABN3CDZ7</accession>
<feature type="region of interest" description="Disordered" evidence="1">
    <location>
        <begin position="35"/>
        <end position="59"/>
    </location>
</feature>
<evidence type="ECO:0000256" key="1">
    <source>
        <dbReference type="SAM" id="MobiDB-lite"/>
    </source>
</evidence>
<evidence type="ECO:0000313" key="2">
    <source>
        <dbReference type="EMBL" id="GAA2207610.1"/>
    </source>
</evidence>